<dbReference type="PANTHER" id="PTHR46890:SF48">
    <property type="entry name" value="RNA-DIRECTED DNA POLYMERASE"/>
    <property type="match status" value="1"/>
</dbReference>
<name>A0A392PS66_9FABA</name>
<feature type="domain" description="Reverse transcriptase" evidence="1">
    <location>
        <begin position="88"/>
        <end position="140"/>
    </location>
</feature>
<feature type="non-terminal residue" evidence="2">
    <location>
        <position position="1"/>
    </location>
</feature>
<dbReference type="PANTHER" id="PTHR46890">
    <property type="entry name" value="NON-LTR RETROLELEMENT REVERSE TRANSCRIPTASE-LIKE PROTEIN-RELATED"/>
    <property type="match status" value="1"/>
</dbReference>
<dbReference type="Proteomes" id="UP000265520">
    <property type="component" value="Unassembled WGS sequence"/>
</dbReference>
<keyword evidence="3" id="KW-1185">Reference proteome</keyword>
<comment type="caution">
    <text evidence="2">The sequence shown here is derived from an EMBL/GenBank/DDBJ whole genome shotgun (WGS) entry which is preliminary data.</text>
</comment>
<accession>A0A392PS66</accession>
<protein>
    <submittedName>
        <fullName evidence="2">CNGC5-like protein</fullName>
    </submittedName>
</protein>
<sequence>LQAVPLCLNEEDNQKLIAPFRDEEFRDAAFQMHSDKAPSPDGLNPAFYKRFWSLCGNEVIYACRRWLTEGTIPTALGDTNIVLVPKCDHPNSMRDLRPISLCNVVYKILAKTLANRLQSVLDKCISVEQSGFVAGRSITDNVIIA</sequence>
<dbReference type="AlphaFoldDB" id="A0A392PS66"/>
<dbReference type="Pfam" id="PF00078">
    <property type="entry name" value="RVT_1"/>
    <property type="match status" value="1"/>
</dbReference>
<evidence type="ECO:0000259" key="1">
    <source>
        <dbReference type="Pfam" id="PF00078"/>
    </source>
</evidence>
<dbReference type="InterPro" id="IPR052343">
    <property type="entry name" value="Retrotransposon-Effector_Assoc"/>
</dbReference>
<dbReference type="InterPro" id="IPR000477">
    <property type="entry name" value="RT_dom"/>
</dbReference>
<reference evidence="2 3" key="1">
    <citation type="journal article" date="2018" name="Front. Plant Sci.">
        <title>Red Clover (Trifolium pratense) and Zigzag Clover (T. medium) - A Picture of Genomic Similarities and Differences.</title>
        <authorList>
            <person name="Dluhosova J."/>
            <person name="Istvanek J."/>
            <person name="Nedelnik J."/>
            <person name="Repkova J."/>
        </authorList>
    </citation>
    <scope>NUCLEOTIDE SEQUENCE [LARGE SCALE GENOMIC DNA]</scope>
    <source>
        <strain evidence="3">cv. 10/8</strain>
        <tissue evidence="2">Leaf</tissue>
    </source>
</reference>
<evidence type="ECO:0000313" key="2">
    <source>
        <dbReference type="EMBL" id="MCI14674.1"/>
    </source>
</evidence>
<proteinExistence type="predicted"/>
<evidence type="ECO:0000313" key="3">
    <source>
        <dbReference type="Proteomes" id="UP000265520"/>
    </source>
</evidence>
<organism evidence="2 3">
    <name type="scientific">Trifolium medium</name>
    <dbReference type="NCBI Taxonomy" id="97028"/>
    <lineage>
        <taxon>Eukaryota</taxon>
        <taxon>Viridiplantae</taxon>
        <taxon>Streptophyta</taxon>
        <taxon>Embryophyta</taxon>
        <taxon>Tracheophyta</taxon>
        <taxon>Spermatophyta</taxon>
        <taxon>Magnoliopsida</taxon>
        <taxon>eudicotyledons</taxon>
        <taxon>Gunneridae</taxon>
        <taxon>Pentapetalae</taxon>
        <taxon>rosids</taxon>
        <taxon>fabids</taxon>
        <taxon>Fabales</taxon>
        <taxon>Fabaceae</taxon>
        <taxon>Papilionoideae</taxon>
        <taxon>50 kb inversion clade</taxon>
        <taxon>NPAAA clade</taxon>
        <taxon>Hologalegina</taxon>
        <taxon>IRL clade</taxon>
        <taxon>Trifolieae</taxon>
        <taxon>Trifolium</taxon>
    </lineage>
</organism>
<dbReference type="EMBL" id="LXQA010093349">
    <property type="protein sequence ID" value="MCI14674.1"/>
    <property type="molecule type" value="Genomic_DNA"/>
</dbReference>